<accession>A0A430KSA7</accession>
<evidence type="ECO:0000256" key="2">
    <source>
        <dbReference type="SAM" id="Phobius"/>
    </source>
</evidence>
<dbReference type="CDD" id="cd01949">
    <property type="entry name" value="GGDEF"/>
    <property type="match status" value="1"/>
</dbReference>
<dbReference type="InterPro" id="IPR000160">
    <property type="entry name" value="GGDEF_dom"/>
</dbReference>
<proteinExistence type="predicted"/>
<dbReference type="SUPFAM" id="SSF55073">
    <property type="entry name" value="Nucleotide cyclase"/>
    <property type="match status" value="1"/>
</dbReference>
<keyword evidence="2" id="KW-1133">Transmembrane helix</keyword>
<dbReference type="Gene3D" id="3.30.70.270">
    <property type="match status" value="1"/>
</dbReference>
<dbReference type="RefSeq" id="WP_126157976.1">
    <property type="nucleotide sequence ID" value="NZ_RQXW01000005.1"/>
</dbReference>
<keyword evidence="5" id="KW-1185">Reference proteome</keyword>
<dbReference type="PANTHER" id="PTHR45138">
    <property type="entry name" value="REGULATORY COMPONENTS OF SENSORY TRANSDUCTION SYSTEM"/>
    <property type="match status" value="1"/>
</dbReference>
<gene>
    <name evidence="4" type="ORF">EH243_07210</name>
</gene>
<protein>
    <recommendedName>
        <fullName evidence="1">diguanylate cyclase</fullName>
        <ecNumber evidence="1">2.7.7.65</ecNumber>
    </recommendedName>
</protein>
<keyword evidence="2" id="KW-0812">Transmembrane</keyword>
<dbReference type="NCBIfam" id="TIGR00254">
    <property type="entry name" value="GGDEF"/>
    <property type="match status" value="1"/>
</dbReference>
<sequence>MIDTRQTETNDRLQTIVILVVSVIVFAVLYVGGQAYEERVAVQHVHLAMAHEVDGVDPVAVSKATDLDQLWSVYGPQASFTESEFRQLADPIMASHQSYLPLFIALVVAGLTFATLGMMLKMRACTRRFDSLLAAKEASLQQSQDKLASVTVLDELTGLINSRHFNRVLSTECRRAVREFSPLTLMIIAVDKPDDESAEAITDQQLCQVAGVLKGAISRPGDRVARIAAKQFALLLPSTNEQSPMLAQRLCEDISQIEPAHRLRVSIGTSTLQPSAQLTAESIMAKTELALAEAIQCGDGQVKAHTEGAKEMPVTFDH</sequence>
<dbReference type="GO" id="GO:0043709">
    <property type="term" value="P:cell adhesion involved in single-species biofilm formation"/>
    <property type="evidence" value="ECO:0007669"/>
    <property type="project" value="TreeGrafter"/>
</dbReference>
<dbReference type="PANTHER" id="PTHR45138:SF5">
    <property type="entry name" value="BIFUNCTIONAL PERIPLASMIC SUBSTRATE BINDING PROTEIN_CYTOPLASMIC DIGUANYLATE CYCLASE"/>
    <property type="match status" value="1"/>
</dbReference>
<dbReference type="GO" id="GO:0052621">
    <property type="term" value="F:diguanylate cyclase activity"/>
    <property type="evidence" value="ECO:0007669"/>
    <property type="project" value="UniProtKB-EC"/>
</dbReference>
<dbReference type="AlphaFoldDB" id="A0A430KSA7"/>
<dbReference type="GO" id="GO:1902201">
    <property type="term" value="P:negative regulation of bacterial-type flagellum-dependent cell motility"/>
    <property type="evidence" value="ECO:0007669"/>
    <property type="project" value="TreeGrafter"/>
</dbReference>
<evidence type="ECO:0000313" key="5">
    <source>
        <dbReference type="Proteomes" id="UP000283087"/>
    </source>
</evidence>
<dbReference type="EMBL" id="RQXW01000005">
    <property type="protein sequence ID" value="RTE66377.1"/>
    <property type="molecule type" value="Genomic_DNA"/>
</dbReference>
<keyword evidence="2" id="KW-0472">Membrane</keyword>
<dbReference type="Proteomes" id="UP000283087">
    <property type="component" value="Unassembled WGS sequence"/>
</dbReference>
<organism evidence="4 5">
    <name type="scientific">Amphritea opalescens</name>
    <dbReference type="NCBI Taxonomy" id="2490544"/>
    <lineage>
        <taxon>Bacteria</taxon>
        <taxon>Pseudomonadati</taxon>
        <taxon>Pseudomonadota</taxon>
        <taxon>Gammaproteobacteria</taxon>
        <taxon>Oceanospirillales</taxon>
        <taxon>Oceanospirillaceae</taxon>
        <taxon>Amphritea</taxon>
    </lineage>
</organism>
<dbReference type="GO" id="GO:0005886">
    <property type="term" value="C:plasma membrane"/>
    <property type="evidence" value="ECO:0007669"/>
    <property type="project" value="TreeGrafter"/>
</dbReference>
<dbReference type="EC" id="2.7.7.65" evidence="1"/>
<dbReference type="InterPro" id="IPR043128">
    <property type="entry name" value="Rev_trsase/Diguanyl_cyclase"/>
</dbReference>
<dbReference type="SMART" id="SM00267">
    <property type="entry name" value="GGDEF"/>
    <property type="match status" value="1"/>
</dbReference>
<comment type="caution">
    <text evidence="4">The sequence shown here is derived from an EMBL/GenBank/DDBJ whole genome shotgun (WGS) entry which is preliminary data.</text>
</comment>
<dbReference type="Pfam" id="PF00990">
    <property type="entry name" value="GGDEF"/>
    <property type="match status" value="1"/>
</dbReference>
<dbReference type="PROSITE" id="PS50887">
    <property type="entry name" value="GGDEF"/>
    <property type="match status" value="1"/>
</dbReference>
<dbReference type="OrthoDB" id="420409at2"/>
<feature type="transmembrane region" description="Helical" evidence="2">
    <location>
        <begin position="99"/>
        <end position="120"/>
    </location>
</feature>
<feature type="transmembrane region" description="Helical" evidence="2">
    <location>
        <begin position="12"/>
        <end position="32"/>
    </location>
</feature>
<evidence type="ECO:0000313" key="4">
    <source>
        <dbReference type="EMBL" id="RTE66377.1"/>
    </source>
</evidence>
<reference evidence="4 5" key="1">
    <citation type="submission" date="2018-11" db="EMBL/GenBank/DDBJ databases">
        <title>The draft genome sequence of Amphritea opalescens ANRC-JH13T.</title>
        <authorList>
            <person name="Fang Z."/>
            <person name="Zhang Y."/>
            <person name="Han X."/>
        </authorList>
    </citation>
    <scope>NUCLEOTIDE SEQUENCE [LARGE SCALE GENOMIC DNA]</scope>
    <source>
        <strain evidence="4 5">ANRC-JH13</strain>
    </source>
</reference>
<evidence type="ECO:0000256" key="1">
    <source>
        <dbReference type="ARBA" id="ARBA00012528"/>
    </source>
</evidence>
<name>A0A430KSA7_9GAMM</name>
<evidence type="ECO:0000259" key="3">
    <source>
        <dbReference type="PROSITE" id="PS50887"/>
    </source>
</evidence>
<feature type="domain" description="GGDEF" evidence="3">
    <location>
        <begin position="181"/>
        <end position="307"/>
    </location>
</feature>
<dbReference type="InterPro" id="IPR029787">
    <property type="entry name" value="Nucleotide_cyclase"/>
</dbReference>
<dbReference type="InterPro" id="IPR050469">
    <property type="entry name" value="Diguanylate_Cyclase"/>
</dbReference>